<name>A0A2G4F5Q0_9CYAN</name>
<dbReference type="InterPro" id="IPR011335">
    <property type="entry name" value="Restrct_endonuc-II-like"/>
</dbReference>
<dbReference type="RefSeq" id="WP_096830948.1">
    <property type="nucleotide sequence ID" value="NZ_NXIB02000007.1"/>
</dbReference>
<dbReference type="AlphaFoldDB" id="A0A2G4F5Q0"/>
<feature type="domain" description="Restriction endonuclease type IV Mrr" evidence="2">
    <location>
        <begin position="23"/>
        <end position="139"/>
    </location>
</feature>
<evidence type="ECO:0000313" key="4">
    <source>
        <dbReference type="Proteomes" id="UP000226442"/>
    </source>
</evidence>
<dbReference type="InterPro" id="IPR027417">
    <property type="entry name" value="P-loop_NTPase"/>
</dbReference>
<protein>
    <recommendedName>
        <fullName evidence="2">Restriction endonuclease type IV Mrr domain-containing protein</fullName>
    </recommendedName>
</protein>
<organism evidence="3 4">
    <name type="scientific">Tychonema bourrellyi FEM_GT703</name>
    <dbReference type="NCBI Taxonomy" id="2040638"/>
    <lineage>
        <taxon>Bacteria</taxon>
        <taxon>Bacillati</taxon>
        <taxon>Cyanobacteriota</taxon>
        <taxon>Cyanophyceae</taxon>
        <taxon>Oscillatoriophycideae</taxon>
        <taxon>Oscillatoriales</taxon>
        <taxon>Microcoleaceae</taxon>
        <taxon>Tychonema</taxon>
    </lineage>
</organism>
<dbReference type="GO" id="GO:0009307">
    <property type="term" value="P:DNA restriction-modification system"/>
    <property type="evidence" value="ECO:0007669"/>
    <property type="project" value="InterPro"/>
</dbReference>
<dbReference type="Gene3D" id="3.40.50.300">
    <property type="entry name" value="P-loop containing nucleotide triphosphate hydrolases"/>
    <property type="match status" value="1"/>
</dbReference>
<gene>
    <name evidence="3" type="ORF">CP500_002260</name>
</gene>
<reference evidence="3" key="1">
    <citation type="submission" date="2017-10" db="EMBL/GenBank/DDBJ databases">
        <title>Draft genome sequence of the planktic cyanobacteria Tychonema bourrellyi isolated from alpine lentic freshwater.</title>
        <authorList>
            <person name="Tett A."/>
            <person name="Armanini F."/>
            <person name="Asnicar F."/>
            <person name="Boscaini A."/>
            <person name="Pasolli E."/>
            <person name="Zolfo M."/>
            <person name="Donati C."/>
            <person name="Salmaso N."/>
            <person name="Segata N."/>
        </authorList>
    </citation>
    <scope>NUCLEOTIDE SEQUENCE</scope>
    <source>
        <strain evidence="3">FEM_GT703</strain>
    </source>
</reference>
<dbReference type="EMBL" id="NXIB02000007">
    <property type="protein sequence ID" value="PHX57031.1"/>
    <property type="molecule type" value="Genomic_DNA"/>
</dbReference>
<dbReference type="SUPFAM" id="SSF52540">
    <property type="entry name" value="P-loop containing nucleoside triphosphate hydrolases"/>
    <property type="match status" value="1"/>
</dbReference>
<dbReference type="InterPro" id="IPR007560">
    <property type="entry name" value="Restrct_endonuc_IV_Mrr"/>
</dbReference>
<keyword evidence="4" id="KW-1185">Reference proteome</keyword>
<dbReference type="Pfam" id="PF04471">
    <property type="entry name" value="Mrr_cat"/>
    <property type="match status" value="1"/>
</dbReference>
<feature type="region of interest" description="Disordered" evidence="1">
    <location>
        <begin position="770"/>
        <end position="819"/>
    </location>
</feature>
<proteinExistence type="predicted"/>
<dbReference type="Proteomes" id="UP000226442">
    <property type="component" value="Unassembled WGS sequence"/>
</dbReference>
<dbReference type="SUPFAM" id="SSF52980">
    <property type="entry name" value="Restriction endonuclease-like"/>
    <property type="match status" value="1"/>
</dbReference>
<dbReference type="OrthoDB" id="437094at2"/>
<comment type="caution">
    <text evidence="3">The sequence shown here is derived from an EMBL/GenBank/DDBJ whole genome shotgun (WGS) entry which is preliminary data.</text>
</comment>
<dbReference type="GO" id="GO:0003677">
    <property type="term" value="F:DNA binding"/>
    <property type="evidence" value="ECO:0007669"/>
    <property type="project" value="InterPro"/>
</dbReference>
<evidence type="ECO:0000259" key="2">
    <source>
        <dbReference type="Pfam" id="PF04471"/>
    </source>
</evidence>
<sequence>MTVNEPTIRFKIVIPNEWSNKEKGKFWEDVSADLFPKYVWEVTQNIEFAGMQTDIYVQKLDTNEKALIECKFQKRFIEAPTIYKLMGQALFKKVDSAYLLSTSDLNAKAKGVFLEYQKEQNKSYKPYDLVIWSGDKLAKKFMDVHCIEVPEIDQISGCVKTITLLLTHNKEFFWVAEEMGESNIPCRAIIFQTPKSKSYWSSEKWKKYFSLHKIWENLEITVNPIVIEAKDNLTNQSISEIPKVTVSIINQADGFDDYHRPSRPEDFFGRLEPQREFWDFVNNVRDEKTDLRVVSFSGSTGLGKSSLVLKLASDCRQKPEYKDNFYIYHVDVTSVNQEKATLFVIAAIRQALQKAIDDGFVDLPNHQVSIESVESNYFSSESIQLLIKTLKNSRKVIVIFFDQFEEILTRDSLSYLYDLFKQAAYDVDSLKENIVLGFCWRTDVNLPTTNPAYFTWHNLAKVRKDIYFSEFSQQDSSNLLDGFKKYLNSNQKGSRLQPSIKKWLLDNCKNQPWLLKRFCGDIYNQNLSISELDSKRKKVITKFDIKIIFDKDIQRANVTLEHNTCLSYIAKCSPVSKMDVCSKFNDDVINSLLKSKLVIETGQNYKIYWDMFREYLLDGKLPEMIISYRPRTKISTAWTIFRLLNQYKTISELASVSKYRDGVVVNAILDLQKFFEVTKDERGKIIVLETFIKLQDQEIAEELAELIQNHVIIKKIYEQHKPGELMWLSEFQNLLSEQYNVNPATAADYASKMLSWFHFAGLLEERNGKIVRPNNPKQGKQKGKLEKCEPQYAKQPQSTLGEGQLPLFDTSSYRSRYDD</sequence>
<dbReference type="GO" id="GO:0004519">
    <property type="term" value="F:endonuclease activity"/>
    <property type="evidence" value="ECO:0007669"/>
    <property type="project" value="InterPro"/>
</dbReference>
<evidence type="ECO:0000256" key="1">
    <source>
        <dbReference type="SAM" id="MobiDB-lite"/>
    </source>
</evidence>
<feature type="compositionally biased region" description="Polar residues" evidence="1">
    <location>
        <begin position="809"/>
        <end position="819"/>
    </location>
</feature>
<evidence type="ECO:0000313" key="3">
    <source>
        <dbReference type="EMBL" id="PHX57031.1"/>
    </source>
</evidence>
<accession>A0A2G4F5Q0</accession>